<evidence type="ECO:0000313" key="2">
    <source>
        <dbReference type="Proteomes" id="UP000835052"/>
    </source>
</evidence>
<evidence type="ECO:0000313" key="1">
    <source>
        <dbReference type="EMBL" id="CAD6190104.1"/>
    </source>
</evidence>
<name>A0A8S1H4E4_9PELO</name>
<keyword evidence="2" id="KW-1185">Reference proteome</keyword>
<reference evidence="1" key="1">
    <citation type="submission" date="2020-10" db="EMBL/GenBank/DDBJ databases">
        <authorList>
            <person name="Kikuchi T."/>
        </authorList>
    </citation>
    <scope>NUCLEOTIDE SEQUENCE</scope>
    <source>
        <strain evidence="1">NKZ352</strain>
    </source>
</reference>
<protein>
    <submittedName>
        <fullName evidence="1">Uncharacterized protein</fullName>
    </submittedName>
</protein>
<accession>A0A8S1H4E4</accession>
<dbReference type="EMBL" id="CAJGYM010000014">
    <property type="protein sequence ID" value="CAD6190104.1"/>
    <property type="molecule type" value="Genomic_DNA"/>
</dbReference>
<proteinExistence type="predicted"/>
<dbReference type="AlphaFoldDB" id="A0A8S1H4E4"/>
<comment type="caution">
    <text evidence="1">The sequence shown here is derived from an EMBL/GenBank/DDBJ whole genome shotgun (WGS) entry which is preliminary data.</text>
</comment>
<gene>
    <name evidence="1" type="ORF">CAUJ_LOCUS6023</name>
</gene>
<organism evidence="1 2">
    <name type="scientific">Caenorhabditis auriculariae</name>
    <dbReference type="NCBI Taxonomy" id="2777116"/>
    <lineage>
        <taxon>Eukaryota</taxon>
        <taxon>Metazoa</taxon>
        <taxon>Ecdysozoa</taxon>
        <taxon>Nematoda</taxon>
        <taxon>Chromadorea</taxon>
        <taxon>Rhabditida</taxon>
        <taxon>Rhabditina</taxon>
        <taxon>Rhabditomorpha</taxon>
        <taxon>Rhabditoidea</taxon>
        <taxon>Rhabditidae</taxon>
        <taxon>Peloderinae</taxon>
        <taxon>Caenorhabditis</taxon>
    </lineage>
</organism>
<sequence>MHLNGALLKYFSCLFPYFFREKTAKVGDEPAKLPTCCRTLDDPNTDARLKCVEQLYKRSNSEIFVY</sequence>
<dbReference type="Proteomes" id="UP000835052">
    <property type="component" value="Unassembled WGS sequence"/>
</dbReference>